<protein>
    <submittedName>
        <fullName evidence="1">SIR2 family protein</fullName>
    </submittedName>
</protein>
<accession>A0AA96LPF3</accession>
<sequence length="451" mass="51890">MSYDNYIEELTNDISLCIENMGCQPILFVGSGLSKRYFNGPNWEQLLKEMAALCPRIEADFVYYKQTYRELVTIGKIFSDEFREWAWRDGKSSFPEELFSENAPSDIYIKHKIAEYFGAITPKRLEDITNEQVLREIKLLQEIIPHALITTNYDPFLEIVFPEYTPIIGQKILRTNHASIGEILKIHGCITKPDSLVLTTDDYENFGVKKKYLSAKLLTYFAEHPLLFIGYSAEDSNIKSILSDIDEIISTNNELIPNIYLLEWDKDIEQKALPSREKLVSIDSHRSIRVKSIVADSFEWVFKAFGSQGQLEKVNPKILRSLLSRTYDMVRYDIPKKTVEVNYQALENALNNEGELAKLYGFTTVSDPTALNANYPYNLTQIGECLGYNHWNPANQLLEKIKMEKGVNIKSSDNKYHIRVKIGKSYFSKYSESTIPILKAVKEGQPYSIEI</sequence>
<dbReference type="RefSeq" id="WP_314795963.1">
    <property type="nucleotide sequence ID" value="NZ_CP130319.1"/>
</dbReference>
<organism evidence="1 2">
    <name type="scientific">Paenibacillus roseopurpureus</name>
    <dbReference type="NCBI Taxonomy" id="2918901"/>
    <lineage>
        <taxon>Bacteria</taxon>
        <taxon>Bacillati</taxon>
        <taxon>Bacillota</taxon>
        <taxon>Bacilli</taxon>
        <taxon>Bacillales</taxon>
        <taxon>Paenibacillaceae</taxon>
        <taxon>Paenibacillus</taxon>
    </lineage>
</organism>
<dbReference type="KEGG" id="proo:MJB10_15285"/>
<keyword evidence="2" id="KW-1185">Reference proteome</keyword>
<reference evidence="1" key="1">
    <citation type="submission" date="2022-02" db="EMBL/GenBank/DDBJ databases">
        <title>Paenibacillus sp. MBLB1832 Whole Genome Shotgun Sequencing.</title>
        <authorList>
            <person name="Hwang C.Y."/>
            <person name="Cho E.-S."/>
            <person name="Seo M.-J."/>
        </authorList>
    </citation>
    <scope>NUCLEOTIDE SEQUENCE</scope>
    <source>
        <strain evidence="1">MBLB1832</strain>
    </source>
</reference>
<gene>
    <name evidence="1" type="ORF">MJB10_15285</name>
</gene>
<proteinExistence type="predicted"/>
<dbReference type="Proteomes" id="UP001304650">
    <property type="component" value="Chromosome"/>
</dbReference>
<name>A0AA96LPF3_9BACL</name>
<dbReference type="EMBL" id="CP130319">
    <property type="protein sequence ID" value="WNR42490.1"/>
    <property type="molecule type" value="Genomic_DNA"/>
</dbReference>
<dbReference type="AlphaFoldDB" id="A0AA96LPF3"/>
<dbReference type="Pfam" id="PF13289">
    <property type="entry name" value="SIR2_2"/>
    <property type="match status" value="1"/>
</dbReference>
<evidence type="ECO:0000313" key="1">
    <source>
        <dbReference type="EMBL" id="WNR42490.1"/>
    </source>
</evidence>
<evidence type="ECO:0000313" key="2">
    <source>
        <dbReference type="Proteomes" id="UP001304650"/>
    </source>
</evidence>